<dbReference type="Gene3D" id="3.90.1720.10">
    <property type="entry name" value="endopeptidase domain like (from Nostoc punctiforme)"/>
    <property type="match status" value="1"/>
</dbReference>
<dbReference type="Pfam" id="PF05382">
    <property type="entry name" value="Amidase_5"/>
    <property type="match status" value="1"/>
</dbReference>
<evidence type="ECO:0000313" key="5">
    <source>
        <dbReference type="Proteomes" id="UP000033558"/>
    </source>
</evidence>
<dbReference type="AlphaFoldDB" id="A0A0F4LLM8"/>
<evidence type="ECO:0000256" key="1">
    <source>
        <dbReference type="SAM" id="Phobius"/>
    </source>
</evidence>
<keyword evidence="1" id="KW-0812">Transmembrane</keyword>
<dbReference type="SUPFAM" id="SSF54001">
    <property type="entry name" value="Cysteine proteinases"/>
    <property type="match status" value="1"/>
</dbReference>
<protein>
    <recommendedName>
        <fullName evidence="6">Phage tail lysozyme domain-containing protein</fullName>
    </recommendedName>
</protein>
<dbReference type="InterPro" id="IPR038765">
    <property type="entry name" value="Papain-like_cys_pep_sf"/>
</dbReference>
<organism evidence="4 5">
    <name type="scientific">Bombilactobacillus mellifer</name>
    <dbReference type="NCBI Taxonomy" id="1218492"/>
    <lineage>
        <taxon>Bacteria</taxon>
        <taxon>Bacillati</taxon>
        <taxon>Bacillota</taxon>
        <taxon>Bacilli</taxon>
        <taxon>Lactobacillales</taxon>
        <taxon>Lactobacillaceae</taxon>
        <taxon>Bombilactobacillus</taxon>
    </lineage>
</organism>
<keyword evidence="1" id="KW-0472">Membrane</keyword>
<reference evidence="4" key="1">
    <citation type="submission" date="2015-01" db="EMBL/GenBank/DDBJ databases">
        <title>Comparative genomics of the lactic acid bacteria isolated from the honey bee gut.</title>
        <authorList>
            <person name="Ellegaard K.M."/>
            <person name="Tamarit D."/>
            <person name="Javelind E."/>
            <person name="Olofsson T."/>
            <person name="Andersson S.G."/>
            <person name="Vasquez A."/>
        </authorList>
    </citation>
    <scope>NUCLEOTIDE SEQUENCE [LARGE SCALE GENOMIC DNA]</scope>
    <source>
        <strain evidence="4">Bin4</strain>
        <plasmid evidence="4">pBin4p1</plasmid>
    </source>
</reference>
<evidence type="ECO:0008006" key="6">
    <source>
        <dbReference type="Google" id="ProtNLM"/>
    </source>
</evidence>
<gene>
    <name evidence="4" type="ORF">JG30_12570</name>
</gene>
<accession>A0A0F4LLM8</accession>
<keyword evidence="5" id="KW-1185">Reference proteome</keyword>
<dbReference type="EMBL" id="JXJQ01000022">
    <property type="protein sequence ID" value="KJY59485.1"/>
    <property type="molecule type" value="Genomic_DNA"/>
</dbReference>
<dbReference type="InterPro" id="IPR008044">
    <property type="entry name" value="Phage_lysin"/>
</dbReference>
<dbReference type="RefSeq" id="WP_052725284.1">
    <property type="nucleotide sequence ID" value="NZ_JBHSZT010000002.1"/>
</dbReference>
<geneLocation type="plasmid" evidence="4 5">
    <name>pBin4p1</name>
</geneLocation>
<feature type="domain" description="Bacteriophage lysin" evidence="2">
    <location>
        <begin position="319"/>
        <end position="389"/>
    </location>
</feature>
<dbReference type="Proteomes" id="UP000033558">
    <property type="component" value="Plasmid pBin4p1"/>
</dbReference>
<dbReference type="InterPro" id="IPR041219">
    <property type="entry name" value="Phage_lysozyme2"/>
</dbReference>
<proteinExistence type="predicted"/>
<feature type="domain" description="Phage tail lysozyme" evidence="3">
    <location>
        <begin position="76"/>
        <end position="236"/>
    </location>
</feature>
<dbReference type="PATRIC" id="fig|1218492.5.peg.52"/>
<evidence type="ECO:0000259" key="2">
    <source>
        <dbReference type="Pfam" id="PF05382"/>
    </source>
</evidence>
<comment type="caution">
    <text evidence="4">The sequence shown here is derived from an EMBL/GenBank/DDBJ whole genome shotgun (WGS) entry which is preliminary data.</text>
</comment>
<dbReference type="OrthoDB" id="2194876at2"/>
<feature type="transmembrane region" description="Helical" evidence="1">
    <location>
        <begin position="15"/>
        <end position="40"/>
    </location>
</feature>
<evidence type="ECO:0000259" key="3">
    <source>
        <dbReference type="Pfam" id="PF18013"/>
    </source>
</evidence>
<dbReference type="Pfam" id="PF18013">
    <property type="entry name" value="Phage_lysozyme2"/>
    <property type="match status" value="1"/>
</dbReference>
<dbReference type="HOGENOM" id="CLU_057848_0_0_9"/>
<name>A0A0F4LLM8_9LACO</name>
<keyword evidence="1" id="KW-1133">Transmembrane helix</keyword>
<keyword evidence="4" id="KW-0614">Plasmid</keyword>
<sequence length="439" mass="47968">MKLKNSLFSFFKKHVFLILLSIIPMLMFLFVGLLMLISLISEDDDECSQDSAEETEIINNQTNGEWTQEGTQANANAKAEFMRIGKKWGIGGNGAAGAVGNTSVEDSNFDPMQAEIGFGGGKIDDPRSFTGAVGTHGYGLFQVSPGANYGNWSKAKIPVKNDTESVENEVDYMFEAFNQTQISHGIYNDKKHFKQLQQVKNPTEGADTWYRLVENGAGTNKFLQREAGAEKAYTIFGGANINPSNAEIDALNTANNGIDEDMSNGCDLLGDSEGSNDIVATAKKLIGYFTYSQPNRTDIGNMEKIAKGDISGVKRDGHTDCSGFVWLVLKLCSYNVSSTMWNTSTMENDALENHKWLKKIDKKEAKPGDVVIVNSGSGEGNNGHTAILTTPWKGDKTGIIQMGGRTERTHVNEDTFKESFLSLISQSNSLTLCRPVSSH</sequence>
<evidence type="ECO:0000313" key="4">
    <source>
        <dbReference type="EMBL" id="KJY59485.1"/>
    </source>
</evidence>
<dbReference type="Gene3D" id="1.10.530.10">
    <property type="match status" value="1"/>
</dbReference>